<dbReference type="PROSITE" id="PS51257">
    <property type="entry name" value="PROKAR_LIPOPROTEIN"/>
    <property type="match status" value="1"/>
</dbReference>
<organism evidence="2">
    <name type="scientific">Rhodococcus hoagii (strain 103S)</name>
    <name type="common">Rhodococcus equi</name>
    <dbReference type="NCBI Taxonomy" id="685727"/>
    <lineage>
        <taxon>Bacteria</taxon>
        <taxon>Bacillati</taxon>
        <taxon>Actinomycetota</taxon>
        <taxon>Actinomycetes</taxon>
        <taxon>Mycobacteriales</taxon>
        <taxon>Nocardiaceae</taxon>
        <taxon>Prescottella</taxon>
    </lineage>
</organism>
<evidence type="ECO:0000313" key="2">
    <source>
        <dbReference type="EMBL" id="CBH48545.1"/>
    </source>
</evidence>
<dbReference type="EMBL" id="FN563149">
    <property type="protein sequence ID" value="CBH48545.1"/>
    <property type="molecule type" value="Genomic_DNA"/>
</dbReference>
<gene>
    <name evidence="2" type="ordered locus">REQ_25080</name>
</gene>
<accession>A0A3S5Y7I3</accession>
<proteinExistence type="predicted"/>
<dbReference type="AlphaFoldDB" id="A0A3S5Y7I3"/>
<reference evidence="2" key="1">
    <citation type="journal article" date="2010" name="PLoS Genet.">
        <title>The genome of a pathogenic rhodococcus: cooptive virulence underpinned by key gene acquisitions.</title>
        <authorList>
            <person name="Letek M."/>
            <person name="Gonzalez P."/>
            <person name="Macarthur I."/>
            <person name="Rodriguez H."/>
            <person name="Freeman T.C."/>
            <person name="Valero-Rello A."/>
            <person name="Blanco M."/>
            <person name="Buckley T."/>
            <person name="Cherevach I."/>
            <person name="Fahey R."/>
            <person name="Hapeshi A."/>
            <person name="Holdstock J."/>
            <person name="Leadon D."/>
            <person name="Navas J."/>
            <person name="Ocampo A."/>
            <person name="Quail M.A."/>
            <person name="Sanders M."/>
            <person name="Scortti M.M."/>
            <person name="Prescott J.F."/>
            <person name="Fogarty U."/>
            <person name="Meijer W.G."/>
            <person name="Parkhill J."/>
            <person name="Bentley S.D."/>
            <person name="Vazquez-Boland J.A."/>
        </authorList>
    </citation>
    <scope>NUCLEOTIDE SEQUENCE [LARGE SCALE GENOMIC DNA]</scope>
    <source>
        <strain evidence="2 3">103S</strain>
    </source>
</reference>
<feature type="signal peptide" evidence="1">
    <location>
        <begin position="1"/>
        <end position="24"/>
    </location>
</feature>
<keyword evidence="2" id="KW-0449">Lipoprotein</keyword>
<evidence type="ECO:0000256" key="1">
    <source>
        <dbReference type="SAM" id="SignalP"/>
    </source>
</evidence>
<name>A0A3S5Y7I3_RHOH1</name>
<dbReference type="RefSeq" id="WP_013416157.1">
    <property type="nucleotide sequence ID" value="NC_014659.1"/>
</dbReference>
<feature type="chain" id="PRO_5038785784" evidence="1">
    <location>
        <begin position="25"/>
        <end position="138"/>
    </location>
</feature>
<sequence length="138" mass="14056">MIRSRLRGRAVRALPIALTAGAIAVTLGACGATNPAGPPAEAVADPPEPSTVATVADVRTEHLSQVLAARGFPAVVPHPTLLALADGVCRQIAAGTPDSEILTHLRPTAAYAASQSGGVLTAERATRLLLDSTRSDFC</sequence>
<keyword evidence="1" id="KW-0732">Signal</keyword>
<evidence type="ECO:0000313" key="3">
    <source>
        <dbReference type="Proteomes" id="UP000006892"/>
    </source>
</evidence>
<dbReference type="KEGG" id="req:REQ_25080"/>
<dbReference type="Proteomes" id="UP001154400">
    <property type="component" value="Chromosome"/>
</dbReference>
<protein>
    <submittedName>
        <fullName evidence="2">Lipoprotein</fullName>
    </submittedName>
</protein>